<reference evidence="1" key="4">
    <citation type="submission" date="2025-09" db="UniProtKB">
        <authorList>
            <consortium name="Ensembl"/>
        </authorList>
    </citation>
    <scope>IDENTIFICATION</scope>
    <source>
        <strain evidence="1">HNI</strain>
    </source>
</reference>
<dbReference type="PANTHER" id="PTHR45710:SF31">
    <property type="entry name" value="EARLY ACTIVATION ANTIGEN CD69"/>
    <property type="match status" value="1"/>
</dbReference>
<dbReference type="InterPro" id="IPR016186">
    <property type="entry name" value="C-type_lectin-like/link_sf"/>
</dbReference>
<reference evidence="1 2" key="2">
    <citation type="submission" date="2017-04" db="EMBL/GenBank/DDBJ databases">
        <title>CpG methylation of centromeres and impact of large insertions on vertebrate speciation.</title>
        <authorList>
            <person name="Ichikawa K."/>
            <person name="Yoshimura J."/>
            <person name="Morishita S."/>
        </authorList>
    </citation>
    <scope>NUCLEOTIDE SEQUENCE</scope>
    <source>
        <strain evidence="1 2">HNI</strain>
    </source>
</reference>
<protein>
    <recommendedName>
        <fullName evidence="3">C-type lectin domain-containing protein</fullName>
    </recommendedName>
</protein>
<dbReference type="InterPro" id="IPR016187">
    <property type="entry name" value="CTDL_fold"/>
</dbReference>
<sequence>ILCLQANSIICNWCPEEWMGFGNSCYFKSTVQKNWTESRRFCQDRGADLSFCLTRKYDKFTAF</sequence>
<reference key="1">
    <citation type="journal article" date="2007" name="Nature">
        <title>The medaka draft genome and insights into vertebrate genome evolution.</title>
        <authorList>
            <person name="Kasahara M."/>
            <person name="Naruse K."/>
            <person name="Sasaki S."/>
            <person name="Nakatani Y."/>
            <person name="Qu W."/>
            <person name="Ahsan B."/>
            <person name="Yamada T."/>
            <person name="Nagayasu Y."/>
            <person name="Doi K."/>
            <person name="Kasai Y."/>
            <person name="Jindo T."/>
            <person name="Kobayashi D."/>
            <person name="Shimada A."/>
            <person name="Toyoda A."/>
            <person name="Kuroki Y."/>
            <person name="Fujiyama A."/>
            <person name="Sasaki T."/>
            <person name="Shimizu A."/>
            <person name="Asakawa S."/>
            <person name="Shimizu N."/>
            <person name="Hashimoto S."/>
            <person name="Yang J."/>
            <person name="Lee Y."/>
            <person name="Matsushima K."/>
            <person name="Sugano S."/>
            <person name="Sakaizumi M."/>
            <person name="Narita T."/>
            <person name="Ohishi K."/>
            <person name="Haga S."/>
            <person name="Ohta F."/>
            <person name="Nomoto H."/>
            <person name="Nogata K."/>
            <person name="Morishita T."/>
            <person name="Endo T."/>
            <person name="Shin-I T."/>
            <person name="Takeda H."/>
            <person name="Morishita S."/>
            <person name="Kohara Y."/>
        </authorList>
    </citation>
    <scope>NUCLEOTIDE SEQUENCE [LARGE SCALE GENOMIC DNA]</scope>
    <source>
        <strain>Hd-rR</strain>
    </source>
</reference>
<proteinExistence type="predicted"/>
<evidence type="ECO:0000313" key="2">
    <source>
        <dbReference type="Proteomes" id="UP000265180"/>
    </source>
</evidence>
<organism evidence="1 2">
    <name type="scientific">Oryzias latipes</name>
    <name type="common">Japanese rice fish</name>
    <name type="synonym">Japanese killifish</name>
    <dbReference type="NCBI Taxonomy" id="8090"/>
    <lineage>
        <taxon>Eukaryota</taxon>
        <taxon>Metazoa</taxon>
        <taxon>Chordata</taxon>
        <taxon>Craniata</taxon>
        <taxon>Vertebrata</taxon>
        <taxon>Euteleostomi</taxon>
        <taxon>Actinopterygii</taxon>
        <taxon>Neopterygii</taxon>
        <taxon>Teleostei</taxon>
        <taxon>Neoteleostei</taxon>
        <taxon>Acanthomorphata</taxon>
        <taxon>Ovalentaria</taxon>
        <taxon>Atherinomorphae</taxon>
        <taxon>Beloniformes</taxon>
        <taxon>Adrianichthyidae</taxon>
        <taxon>Oryziinae</taxon>
        <taxon>Oryzias</taxon>
    </lineage>
</organism>
<reference evidence="1" key="3">
    <citation type="submission" date="2025-08" db="UniProtKB">
        <authorList>
            <consortium name="Ensembl"/>
        </authorList>
    </citation>
    <scope>IDENTIFICATION</scope>
    <source>
        <strain evidence="1">HNI</strain>
    </source>
</reference>
<dbReference type="Ensembl" id="ENSORLT00020032249.1">
    <property type="protein sequence ID" value="ENSORLP00020029459.1"/>
    <property type="gene ID" value="ENSORLG00020013438.1"/>
</dbReference>
<dbReference type="InterPro" id="IPR050828">
    <property type="entry name" value="C-type_lectin/matrix_domain"/>
</dbReference>
<dbReference type="Gene3D" id="3.10.100.10">
    <property type="entry name" value="Mannose-Binding Protein A, subunit A"/>
    <property type="match status" value="1"/>
</dbReference>
<name>A0A3P9M9E6_ORYLA</name>
<dbReference type="SUPFAM" id="SSF56436">
    <property type="entry name" value="C-type lectin-like"/>
    <property type="match status" value="1"/>
</dbReference>
<dbReference type="Proteomes" id="UP000265180">
    <property type="component" value="Chromosome 11"/>
</dbReference>
<evidence type="ECO:0000313" key="1">
    <source>
        <dbReference type="Ensembl" id="ENSORLP00020029459.1"/>
    </source>
</evidence>
<evidence type="ECO:0008006" key="3">
    <source>
        <dbReference type="Google" id="ProtNLM"/>
    </source>
</evidence>
<dbReference type="PANTHER" id="PTHR45710">
    <property type="entry name" value="C-TYPE LECTIN DOMAIN-CONTAINING PROTEIN 180"/>
    <property type="match status" value="1"/>
</dbReference>
<dbReference type="AlphaFoldDB" id="A0A3P9M9E6"/>
<accession>A0A3P9M9E6</accession>